<reference evidence="1 2" key="1">
    <citation type="submission" date="2024-07" db="EMBL/GenBank/DDBJ databases">
        <title>Section-level genome sequencing and comparative genomics of Aspergillus sections Usti and Cavernicolus.</title>
        <authorList>
            <consortium name="Lawrence Berkeley National Laboratory"/>
            <person name="Nybo J.L."/>
            <person name="Vesth T.C."/>
            <person name="Theobald S."/>
            <person name="Frisvad J.C."/>
            <person name="Larsen T.O."/>
            <person name="Kjaerboelling I."/>
            <person name="Rothschild-Mancinelli K."/>
            <person name="Lyhne E.K."/>
            <person name="Kogle M.E."/>
            <person name="Barry K."/>
            <person name="Clum A."/>
            <person name="Na H."/>
            <person name="Ledsgaard L."/>
            <person name="Lin J."/>
            <person name="Lipzen A."/>
            <person name="Kuo A."/>
            <person name="Riley R."/>
            <person name="Mondo S."/>
            <person name="Labutti K."/>
            <person name="Haridas S."/>
            <person name="Pangalinan J."/>
            <person name="Salamov A.A."/>
            <person name="Simmons B.A."/>
            <person name="Magnuson J.K."/>
            <person name="Chen J."/>
            <person name="Drula E."/>
            <person name="Henrissat B."/>
            <person name="Wiebenga A."/>
            <person name="Lubbers R.J."/>
            <person name="Gomes A.C."/>
            <person name="Makela M.R."/>
            <person name="Stajich J."/>
            <person name="Grigoriev I.V."/>
            <person name="Mortensen U.H."/>
            <person name="De Vries R.P."/>
            <person name="Baker S.E."/>
            <person name="Andersen M.R."/>
        </authorList>
    </citation>
    <scope>NUCLEOTIDE SEQUENCE [LARGE SCALE GENOMIC DNA]</scope>
    <source>
        <strain evidence="1 2">CBS 209.92</strain>
    </source>
</reference>
<dbReference type="EMBL" id="JBFTWV010000103">
    <property type="protein sequence ID" value="KAL2787125.1"/>
    <property type="molecule type" value="Genomic_DNA"/>
</dbReference>
<evidence type="ECO:0000313" key="1">
    <source>
        <dbReference type="EMBL" id="KAL2787125.1"/>
    </source>
</evidence>
<proteinExistence type="predicted"/>
<organism evidence="1 2">
    <name type="scientific">Aspergillus keveii</name>
    <dbReference type="NCBI Taxonomy" id="714993"/>
    <lineage>
        <taxon>Eukaryota</taxon>
        <taxon>Fungi</taxon>
        <taxon>Dikarya</taxon>
        <taxon>Ascomycota</taxon>
        <taxon>Pezizomycotina</taxon>
        <taxon>Eurotiomycetes</taxon>
        <taxon>Eurotiomycetidae</taxon>
        <taxon>Eurotiales</taxon>
        <taxon>Aspergillaceae</taxon>
        <taxon>Aspergillus</taxon>
        <taxon>Aspergillus subgen. Nidulantes</taxon>
    </lineage>
</organism>
<dbReference type="Proteomes" id="UP001610563">
    <property type="component" value="Unassembled WGS sequence"/>
</dbReference>
<comment type="caution">
    <text evidence="1">The sequence shown here is derived from an EMBL/GenBank/DDBJ whole genome shotgun (WGS) entry which is preliminary data.</text>
</comment>
<protein>
    <submittedName>
        <fullName evidence="1">Uncharacterized protein</fullName>
    </submittedName>
</protein>
<name>A0ABR4FV38_9EURO</name>
<evidence type="ECO:0000313" key="2">
    <source>
        <dbReference type="Proteomes" id="UP001610563"/>
    </source>
</evidence>
<gene>
    <name evidence="1" type="ORF">BJX66DRAFT_311619</name>
</gene>
<accession>A0ABR4FV38</accession>
<keyword evidence="2" id="KW-1185">Reference proteome</keyword>
<sequence length="245" mass="28441">MQARRLLHVKHFQFKGNPHVSQGGEHARLALQQDGHRIWGPVLYRSSYKNDTDWAEFMRRLQFRTQRFLEISHPPDLVDAFRLTVLEDQSAFEGAPTSAIRSHFKHWSEAAVEDEQGPGTRQQEAQRYRYCVQVDEEALDTVVRKAPGPEDPYALNTVGYARLISKDWKPYEPAMYLSGVKYLEDLAAPIEGCTLHNVGWMSVPYDNLVKVFRHLRGLHDWDYQYRRPPVLWGLSTLPPSQKLQL</sequence>